<sequence>MSSRNAQRQPSVLLNALSKAASVIILLSVSLVAFAYRRYLEPLYGTGPTSYHFNKVVWAACIAGSFGPTLPVLPATLAAGLLLLAMPNSAYWVAVYTGRFGDPVWGPVITHVVVIAPVLYLGVAIVKALQQPVDQDDVQTGPQQIITLPVCQTAITSLQGLWPAISLVNKSLESDIFLHLGTLAIVTWAIWPFVPSFETPIEIPVQNSTPQEPKSAPGKTKGQRKKTPAAKPSPTPQQAAISAQAKRVSQRSALSRAILVPLLPVLTSTILRSPTLPKPLTEPYYHPSYPLRILSSAHSTISNVVIVGEALPPTTDSSITAASSLRYLRAGHSLLGGVWIGPKVHAGDDIEPPRDEAGEPLGDSIYSAFVLQEAARLAEKTDGKPRESAVMIGLGAGISASAFMRHNVSTTIVEIDQVVYDAARRFFGLPEPPSDKVFIEDARKWARVRHRVLEGTAQPTGDELLRKEDIPRYDVIVHDCFSGGSLPAFLFTQQFWQDLKALLNVDGIVAVNFGGILNSESFRSVALTLTSVFNQCRIFHDTLEPASEKVLRDDFLNWVFFCTPSSSLSFRESRRSDYLGSPLRQRILSTLPKREYRLDKILSEIPHDKRNQYILTDDKNPLTGLQEKESLHHWSIMRQVLPDVFWETY</sequence>
<feature type="region of interest" description="Disordered" evidence="2">
    <location>
        <begin position="204"/>
        <end position="241"/>
    </location>
</feature>
<feature type="transmembrane region" description="Helical" evidence="3">
    <location>
        <begin position="12"/>
        <end position="36"/>
    </location>
</feature>
<dbReference type="NCBIfam" id="NF037959">
    <property type="entry name" value="MFS_SpdSyn"/>
    <property type="match status" value="1"/>
</dbReference>
<keyword evidence="3" id="KW-0472">Membrane</keyword>
<protein>
    <recommendedName>
        <fullName evidence="6">S-adenosyl-L-methionine-dependent methyltransferase</fullName>
    </recommendedName>
</protein>
<dbReference type="Pfam" id="PF01564">
    <property type="entry name" value="Spermine_synth"/>
    <property type="match status" value="1"/>
</dbReference>
<organism evidence="4 5">
    <name type="scientific">Obba rivulosa</name>
    <dbReference type="NCBI Taxonomy" id="1052685"/>
    <lineage>
        <taxon>Eukaryota</taxon>
        <taxon>Fungi</taxon>
        <taxon>Dikarya</taxon>
        <taxon>Basidiomycota</taxon>
        <taxon>Agaricomycotina</taxon>
        <taxon>Agaricomycetes</taxon>
        <taxon>Polyporales</taxon>
        <taxon>Gelatoporiaceae</taxon>
        <taxon>Obba</taxon>
    </lineage>
</organism>
<feature type="compositionally biased region" description="Low complexity" evidence="2">
    <location>
        <begin position="229"/>
        <end position="240"/>
    </location>
</feature>
<dbReference type="PANTHER" id="PTHR43317">
    <property type="entry name" value="THERMOSPERMINE SYNTHASE ACAULIS5"/>
    <property type="match status" value="1"/>
</dbReference>
<accession>A0A8E2DRI6</accession>
<proteinExistence type="predicted"/>
<evidence type="ECO:0000313" key="4">
    <source>
        <dbReference type="EMBL" id="OCH94347.1"/>
    </source>
</evidence>
<dbReference type="PANTHER" id="PTHR43317:SF1">
    <property type="entry name" value="THERMOSPERMINE SYNTHASE ACAULIS5"/>
    <property type="match status" value="1"/>
</dbReference>
<keyword evidence="5" id="KW-1185">Reference proteome</keyword>
<feature type="transmembrane region" description="Helical" evidence="3">
    <location>
        <begin position="104"/>
        <end position="125"/>
    </location>
</feature>
<dbReference type="AlphaFoldDB" id="A0A8E2DRI6"/>
<keyword evidence="3" id="KW-1133">Transmembrane helix</keyword>
<dbReference type="InterPro" id="IPR029063">
    <property type="entry name" value="SAM-dependent_MTases_sf"/>
</dbReference>
<evidence type="ECO:0000256" key="1">
    <source>
        <dbReference type="ARBA" id="ARBA00023115"/>
    </source>
</evidence>
<evidence type="ECO:0000256" key="2">
    <source>
        <dbReference type="SAM" id="MobiDB-lite"/>
    </source>
</evidence>
<dbReference type="OrthoDB" id="2016285at2759"/>
<reference evidence="4 5" key="1">
    <citation type="submission" date="2016-07" db="EMBL/GenBank/DDBJ databases">
        <title>Draft genome of the white-rot fungus Obba rivulosa 3A-2.</title>
        <authorList>
            <consortium name="DOE Joint Genome Institute"/>
            <person name="Miettinen O."/>
            <person name="Riley R."/>
            <person name="Acob R."/>
            <person name="Barry K."/>
            <person name="Cullen D."/>
            <person name="De Vries R."/>
            <person name="Hainaut M."/>
            <person name="Hatakka A."/>
            <person name="Henrissat B."/>
            <person name="Hilden K."/>
            <person name="Kuo R."/>
            <person name="Labutti K."/>
            <person name="Lipzen A."/>
            <person name="Makela M.R."/>
            <person name="Sandor L."/>
            <person name="Spatafora J.W."/>
            <person name="Grigoriev I.V."/>
            <person name="Hibbett D.S."/>
        </authorList>
    </citation>
    <scope>NUCLEOTIDE SEQUENCE [LARGE SCALE GENOMIC DNA]</scope>
    <source>
        <strain evidence="4 5">3A-2</strain>
    </source>
</reference>
<dbReference type="Gene3D" id="3.40.50.150">
    <property type="entry name" value="Vaccinia Virus protein VP39"/>
    <property type="match status" value="1"/>
</dbReference>
<evidence type="ECO:0000256" key="3">
    <source>
        <dbReference type="SAM" id="Phobius"/>
    </source>
</evidence>
<gene>
    <name evidence="4" type="ORF">OBBRIDRAFT_770124</name>
</gene>
<dbReference type="SUPFAM" id="SSF53335">
    <property type="entry name" value="S-adenosyl-L-methionine-dependent methyltransferases"/>
    <property type="match status" value="1"/>
</dbReference>
<evidence type="ECO:0008006" key="6">
    <source>
        <dbReference type="Google" id="ProtNLM"/>
    </source>
</evidence>
<name>A0A8E2DRI6_9APHY</name>
<keyword evidence="3" id="KW-0812">Transmembrane</keyword>
<evidence type="ECO:0000313" key="5">
    <source>
        <dbReference type="Proteomes" id="UP000250043"/>
    </source>
</evidence>
<dbReference type="Proteomes" id="UP000250043">
    <property type="component" value="Unassembled WGS sequence"/>
</dbReference>
<keyword evidence="1" id="KW-0620">Polyamine biosynthesis</keyword>
<dbReference type="EMBL" id="KV722345">
    <property type="protein sequence ID" value="OCH94347.1"/>
    <property type="molecule type" value="Genomic_DNA"/>
</dbReference>
<dbReference type="GO" id="GO:0006596">
    <property type="term" value="P:polyamine biosynthetic process"/>
    <property type="evidence" value="ECO:0007669"/>
    <property type="project" value="UniProtKB-KW"/>
</dbReference>